<evidence type="ECO:0000313" key="14">
    <source>
        <dbReference type="Proteomes" id="UP000198668"/>
    </source>
</evidence>
<comment type="subcellular location">
    <subcellularLocation>
        <location evidence="2 10">Cytoplasm</location>
    </subcellularLocation>
</comment>
<dbReference type="NCBIfam" id="NF003629">
    <property type="entry name" value="PRK05270.1-2"/>
    <property type="match status" value="1"/>
</dbReference>
<evidence type="ECO:0000256" key="4">
    <source>
        <dbReference type="ARBA" id="ARBA00008706"/>
    </source>
</evidence>
<dbReference type="GO" id="GO:0008108">
    <property type="term" value="F:UDP-glucose:hexose-1-phosphate uridylyltransferase activity"/>
    <property type="evidence" value="ECO:0007669"/>
    <property type="project" value="UniProtKB-UniRule"/>
</dbReference>
<evidence type="ECO:0000256" key="6">
    <source>
        <dbReference type="ARBA" id="ARBA00022679"/>
    </source>
</evidence>
<name>A0A1I3BLC7_9LACT</name>
<keyword evidence="7 10" id="KW-0548">Nucleotidyltransferase</keyword>
<evidence type="ECO:0000256" key="2">
    <source>
        <dbReference type="ARBA" id="ARBA00004496"/>
    </source>
</evidence>
<dbReference type="Proteomes" id="UP000198668">
    <property type="component" value="Unassembled WGS sequence"/>
</dbReference>
<evidence type="ECO:0000256" key="10">
    <source>
        <dbReference type="HAMAP-Rule" id="MF_00571"/>
    </source>
</evidence>
<dbReference type="HAMAP" id="MF_00571">
    <property type="entry name" value="GalP_UDP_trans"/>
    <property type="match status" value="1"/>
</dbReference>
<protein>
    <recommendedName>
        <fullName evidence="10">Galactose-1-phosphate uridylyltransferase</fullName>
        <shortName evidence="10">Gal-1-P uridylyltransferase</shortName>
        <ecNumber evidence="10">2.7.7.12</ecNumber>
    </recommendedName>
    <alternativeName>
        <fullName evidence="10">UDP-glucose--hexose-1-phosphate uridylyltransferase</fullName>
    </alternativeName>
</protein>
<proteinExistence type="inferred from homology"/>
<dbReference type="InterPro" id="IPR000766">
    <property type="entry name" value="GalP_uridyl_Trfase_II"/>
</dbReference>
<evidence type="ECO:0000256" key="1">
    <source>
        <dbReference type="ARBA" id="ARBA00001107"/>
    </source>
</evidence>
<organism evidence="13 14">
    <name type="scientific">Pisciglobus halotolerans</name>
    <dbReference type="NCBI Taxonomy" id="745365"/>
    <lineage>
        <taxon>Bacteria</taxon>
        <taxon>Bacillati</taxon>
        <taxon>Bacillota</taxon>
        <taxon>Bacilli</taxon>
        <taxon>Lactobacillales</taxon>
        <taxon>Carnobacteriaceae</taxon>
    </lineage>
</organism>
<reference evidence="13 14" key="1">
    <citation type="submission" date="2016-10" db="EMBL/GenBank/DDBJ databases">
        <authorList>
            <person name="de Groot N.N."/>
        </authorList>
    </citation>
    <scope>NUCLEOTIDE SEQUENCE [LARGE SCALE GENOMIC DNA]</scope>
    <source>
        <strain evidence="13 14">DSM 27630</strain>
    </source>
</reference>
<dbReference type="PANTHER" id="PTHR39191:SF1">
    <property type="entry name" value="DUF4922 DOMAIN-CONTAINING PROTEIN"/>
    <property type="match status" value="1"/>
</dbReference>
<dbReference type="GO" id="GO:0005737">
    <property type="term" value="C:cytoplasm"/>
    <property type="evidence" value="ECO:0007669"/>
    <property type="project" value="UniProtKB-SubCell"/>
</dbReference>
<feature type="domain" description="Galactose-1-phosphate uridyl transferase C-terminal" evidence="12">
    <location>
        <begin position="245"/>
        <end position="438"/>
    </location>
</feature>
<keyword evidence="8 10" id="KW-0299">Galactose metabolism</keyword>
<dbReference type="EC" id="2.7.7.12" evidence="10"/>
<dbReference type="Pfam" id="PF02744">
    <property type="entry name" value="GalP_UDP_tr_C"/>
    <property type="match status" value="1"/>
</dbReference>
<comment type="catalytic activity">
    <reaction evidence="1 10">
        <text>alpha-D-galactose 1-phosphate + UDP-alpha-D-glucose = alpha-D-glucose 1-phosphate + UDP-alpha-D-galactose</text>
        <dbReference type="Rhea" id="RHEA:13989"/>
        <dbReference type="ChEBI" id="CHEBI:58336"/>
        <dbReference type="ChEBI" id="CHEBI:58601"/>
        <dbReference type="ChEBI" id="CHEBI:58885"/>
        <dbReference type="ChEBI" id="CHEBI:66914"/>
        <dbReference type="EC" id="2.7.7.12"/>
    </reaction>
</comment>
<keyword evidence="9 10" id="KW-0119">Carbohydrate metabolism</keyword>
<evidence type="ECO:0000313" key="13">
    <source>
        <dbReference type="EMBL" id="SFH63077.1"/>
    </source>
</evidence>
<gene>
    <name evidence="10" type="primary">galT</name>
    <name evidence="13" type="ORF">SAMN04489868_10786</name>
</gene>
<dbReference type="UniPathway" id="UPA00214"/>
<dbReference type="PANTHER" id="PTHR39191">
    <property type="entry name" value="GALACTOSE-1-PHOSPHATE URIDYLYLTRANSFERASE"/>
    <property type="match status" value="1"/>
</dbReference>
<accession>A0A1I3BLC7</accession>
<sequence length="496" mass="56252">MDQAIVDFIAIGLTKGLLQRMDSIYWTNRLLSLVGKKEVELKQKPSSPLPPLLEVLDQLVEGAVENGTIEEMQSERDILEAEIMDILTPLPSKVNTRFWSLYEEDPKKATDYFYDLSRENNYIKTRSIAKNIAFTKATAFGDLEITINLSKPEKDSRQIAMQRALPSSSYPACMLCMENEGYEGNLNHPGRANHRIIRMNVNDETWGFQYSPYAYYPEHSIFLSAKHRPMLVDQTAYRNLLAIVETLPHYFVGSNAGLPIVGGSILSHDHYQGGRHTFPMEKAEVMYSFDLPAFSTVQAGIVKWPMSVIRLNSLDKEELVQAAAFILNEWEGYSDEDADIVAFSNGEPHNAITPIARRKGAAYEIDLVLRNNRTSTAFPDGIFHPHPKVQHIKKENIGLIEVMGLAILPPRLKPELKEVARYLLDQPNEMKDYHKEWAVMLKESNTVTAENVQEVIKEAVGEVFLEVLKDAGVYKTTEEGKTAFLRFIEKLQKKEG</sequence>
<dbReference type="AlphaFoldDB" id="A0A1I3BLC7"/>
<dbReference type="Pfam" id="PF01087">
    <property type="entry name" value="GalP_UDP_transf"/>
    <property type="match status" value="1"/>
</dbReference>
<dbReference type="InterPro" id="IPR005849">
    <property type="entry name" value="GalP_Utransf_N"/>
</dbReference>
<evidence type="ECO:0000256" key="8">
    <source>
        <dbReference type="ARBA" id="ARBA00023144"/>
    </source>
</evidence>
<keyword evidence="6 10" id="KW-0808">Transferase</keyword>
<keyword evidence="5 10" id="KW-0963">Cytoplasm</keyword>
<feature type="domain" description="Galactose-1-phosphate uridyl transferase N-terminal" evidence="11">
    <location>
        <begin position="19"/>
        <end position="229"/>
    </location>
</feature>
<comment type="similarity">
    <text evidence="4 10">Belongs to the galactose-1-phosphate uridylyltransferase type 2 family.</text>
</comment>
<evidence type="ECO:0000256" key="3">
    <source>
        <dbReference type="ARBA" id="ARBA00004947"/>
    </source>
</evidence>
<evidence type="ECO:0000259" key="12">
    <source>
        <dbReference type="Pfam" id="PF02744"/>
    </source>
</evidence>
<evidence type="ECO:0000259" key="11">
    <source>
        <dbReference type="Pfam" id="PF01087"/>
    </source>
</evidence>
<evidence type="ECO:0000256" key="9">
    <source>
        <dbReference type="ARBA" id="ARBA00023277"/>
    </source>
</evidence>
<dbReference type="PIRSF" id="PIRSF006005">
    <property type="entry name" value="GalT_BS"/>
    <property type="match status" value="1"/>
</dbReference>
<dbReference type="NCBIfam" id="TIGR01239">
    <property type="entry name" value="galT_2"/>
    <property type="match status" value="1"/>
</dbReference>
<comment type="pathway">
    <text evidence="3 10">Carbohydrate metabolism; galactose metabolism.</text>
</comment>
<dbReference type="InterPro" id="IPR005850">
    <property type="entry name" value="GalP_Utransf_C"/>
</dbReference>
<dbReference type="NCBIfam" id="NF003633">
    <property type="entry name" value="PRK05270.2-2"/>
    <property type="match status" value="1"/>
</dbReference>
<evidence type="ECO:0000256" key="5">
    <source>
        <dbReference type="ARBA" id="ARBA00022490"/>
    </source>
</evidence>
<evidence type="ECO:0000256" key="7">
    <source>
        <dbReference type="ARBA" id="ARBA00022695"/>
    </source>
</evidence>
<dbReference type="GO" id="GO:0006012">
    <property type="term" value="P:galactose metabolic process"/>
    <property type="evidence" value="ECO:0007669"/>
    <property type="project" value="UniProtKB-UniRule"/>
</dbReference>
<keyword evidence="14" id="KW-1185">Reference proteome</keyword>
<dbReference type="EMBL" id="FOQE01000007">
    <property type="protein sequence ID" value="SFH63077.1"/>
    <property type="molecule type" value="Genomic_DNA"/>
</dbReference>